<feature type="transmembrane region" description="Helical" evidence="7">
    <location>
        <begin position="101"/>
        <end position="121"/>
    </location>
</feature>
<dbReference type="InterPro" id="IPR032816">
    <property type="entry name" value="VTT_dom"/>
</dbReference>
<evidence type="ECO:0000256" key="6">
    <source>
        <dbReference type="ARBA" id="ARBA00023136"/>
    </source>
</evidence>
<dbReference type="PANTHER" id="PTHR42709">
    <property type="entry name" value="ALKALINE PHOSPHATASE LIKE PROTEIN"/>
    <property type="match status" value="1"/>
</dbReference>
<keyword evidence="5 7" id="KW-1133">Transmembrane helix</keyword>
<dbReference type="OrthoDB" id="9813426at2"/>
<dbReference type="PANTHER" id="PTHR42709:SF6">
    <property type="entry name" value="UNDECAPRENYL PHOSPHATE TRANSPORTER A"/>
    <property type="match status" value="1"/>
</dbReference>
<name>A0A1H9WJA6_9BACI</name>
<accession>A0A1H9WJA6</accession>
<comment type="similarity">
    <text evidence="2">Belongs to the DedA family.</text>
</comment>
<dbReference type="EMBL" id="FOGT01000017">
    <property type="protein sequence ID" value="SES33960.1"/>
    <property type="molecule type" value="Genomic_DNA"/>
</dbReference>
<evidence type="ECO:0000256" key="4">
    <source>
        <dbReference type="ARBA" id="ARBA00022692"/>
    </source>
</evidence>
<reference evidence="10" key="1">
    <citation type="submission" date="2016-10" db="EMBL/GenBank/DDBJ databases">
        <authorList>
            <person name="Varghese N."/>
            <person name="Submissions S."/>
        </authorList>
    </citation>
    <scope>NUCLEOTIDE SEQUENCE [LARGE SCALE GENOMIC DNA]</scope>
    <source>
        <strain evidence="10">S9</strain>
    </source>
</reference>
<evidence type="ECO:0000256" key="7">
    <source>
        <dbReference type="SAM" id="Phobius"/>
    </source>
</evidence>
<evidence type="ECO:0000313" key="9">
    <source>
        <dbReference type="EMBL" id="SES33960.1"/>
    </source>
</evidence>
<evidence type="ECO:0000256" key="1">
    <source>
        <dbReference type="ARBA" id="ARBA00004651"/>
    </source>
</evidence>
<feature type="transmembrane region" description="Helical" evidence="7">
    <location>
        <begin position="50"/>
        <end position="71"/>
    </location>
</feature>
<dbReference type="InterPro" id="IPR051311">
    <property type="entry name" value="DedA_domain"/>
</dbReference>
<feature type="transmembrane region" description="Helical" evidence="7">
    <location>
        <begin position="128"/>
        <end position="146"/>
    </location>
</feature>
<evidence type="ECO:0000256" key="3">
    <source>
        <dbReference type="ARBA" id="ARBA00022475"/>
    </source>
</evidence>
<feature type="transmembrane region" description="Helical" evidence="7">
    <location>
        <begin position="12"/>
        <end position="38"/>
    </location>
</feature>
<dbReference type="RefSeq" id="WP_093054800.1">
    <property type="nucleotide sequence ID" value="NZ_FOGT01000017.1"/>
</dbReference>
<evidence type="ECO:0000256" key="2">
    <source>
        <dbReference type="ARBA" id="ARBA00010792"/>
    </source>
</evidence>
<dbReference type="Pfam" id="PF09335">
    <property type="entry name" value="VTT_dom"/>
    <property type="match status" value="1"/>
</dbReference>
<proteinExistence type="inferred from homology"/>
<dbReference type="AlphaFoldDB" id="A0A1H9WJA6"/>
<comment type="subcellular location">
    <subcellularLocation>
        <location evidence="1">Cell membrane</location>
        <topology evidence="1">Multi-pass membrane protein</topology>
    </subcellularLocation>
</comment>
<feature type="domain" description="VTT" evidence="8">
    <location>
        <begin position="30"/>
        <end position="148"/>
    </location>
</feature>
<sequence length="204" mass="23490">MIEFIFNILKELGWIGLAIGVAVEALSIPFPAAVFVLAYGYILNPSWTQILLFSIITSLIYVVVSFVPYYVSVRYESIVRKKLPKHKVHFAQKWIDRYGEWMIAVGRFIGMGYITYIAGLSRMNKWKFAGLTFAGFYPLSVIMFYLGNLGNLEVMVDRLQQVQWAIYTVLGIGLAAYISFRFYRRKKYKNGKQEDKSSWQASAD</sequence>
<dbReference type="Proteomes" id="UP000198571">
    <property type="component" value="Unassembled WGS sequence"/>
</dbReference>
<evidence type="ECO:0000313" key="10">
    <source>
        <dbReference type="Proteomes" id="UP000198571"/>
    </source>
</evidence>
<keyword evidence="3" id="KW-1003">Cell membrane</keyword>
<gene>
    <name evidence="9" type="ORF">SAMN05518684_11769</name>
</gene>
<evidence type="ECO:0000256" key="5">
    <source>
        <dbReference type="ARBA" id="ARBA00022989"/>
    </source>
</evidence>
<evidence type="ECO:0000259" key="8">
    <source>
        <dbReference type="Pfam" id="PF09335"/>
    </source>
</evidence>
<dbReference type="GO" id="GO:0005886">
    <property type="term" value="C:plasma membrane"/>
    <property type="evidence" value="ECO:0007669"/>
    <property type="project" value="UniProtKB-SubCell"/>
</dbReference>
<organism evidence="9 10">
    <name type="scientific">Salipaludibacillus aurantiacus</name>
    <dbReference type="NCBI Taxonomy" id="1601833"/>
    <lineage>
        <taxon>Bacteria</taxon>
        <taxon>Bacillati</taxon>
        <taxon>Bacillota</taxon>
        <taxon>Bacilli</taxon>
        <taxon>Bacillales</taxon>
        <taxon>Bacillaceae</taxon>
    </lineage>
</organism>
<feature type="transmembrane region" description="Helical" evidence="7">
    <location>
        <begin position="166"/>
        <end position="183"/>
    </location>
</feature>
<protein>
    <submittedName>
        <fullName evidence="9">Membrane protein DedA, SNARE-associated domain</fullName>
    </submittedName>
</protein>
<keyword evidence="4 7" id="KW-0812">Transmembrane</keyword>
<dbReference type="STRING" id="1601833.SAMN05518684_11769"/>
<keyword evidence="6 7" id="KW-0472">Membrane</keyword>
<keyword evidence="10" id="KW-1185">Reference proteome</keyword>